<reference evidence="2" key="1">
    <citation type="submission" date="2020-10" db="EMBL/GenBank/DDBJ databases">
        <authorList>
            <person name="Gilroy R."/>
        </authorList>
    </citation>
    <scope>NUCLEOTIDE SEQUENCE</scope>
    <source>
        <strain evidence="2">ChiSjej4B22-8349</strain>
    </source>
</reference>
<organism evidence="2 3">
    <name type="scientific">Candidatus Allocopromorpha excrementipullorum</name>
    <dbReference type="NCBI Taxonomy" id="2840743"/>
    <lineage>
        <taxon>Bacteria</taxon>
        <taxon>Bacillati</taxon>
        <taxon>Bacillota</taxon>
        <taxon>Clostridia</taxon>
        <taxon>Eubacteriales</taxon>
        <taxon>Eubacteriaceae</taxon>
        <taxon>Eubacteriaceae incertae sedis</taxon>
        <taxon>Candidatus Allocopromorpha</taxon>
    </lineage>
</organism>
<gene>
    <name evidence="2" type="ORF">IAD25_07935</name>
</gene>
<evidence type="ECO:0000256" key="1">
    <source>
        <dbReference type="ARBA" id="ARBA00007068"/>
    </source>
</evidence>
<dbReference type="CDD" id="cd02252">
    <property type="entry name" value="nylC_like"/>
    <property type="match status" value="1"/>
</dbReference>
<dbReference type="AlphaFoldDB" id="A0A9D1N8M9"/>
<dbReference type="SUPFAM" id="SSF56266">
    <property type="entry name" value="DmpA/ArgJ-like"/>
    <property type="match status" value="1"/>
</dbReference>
<dbReference type="GO" id="GO:0004177">
    <property type="term" value="F:aminopeptidase activity"/>
    <property type="evidence" value="ECO:0007669"/>
    <property type="project" value="TreeGrafter"/>
</dbReference>
<dbReference type="Proteomes" id="UP000824130">
    <property type="component" value="Unassembled WGS sequence"/>
</dbReference>
<protein>
    <submittedName>
        <fullName evidence="2">P1 family peptidase</fullName>
    </submittedName>
</protein>
<evidence type="ECO:0000313" key="3">
    <source>
        <dbReference type="Proteomes" id="UP000824130"/>
    </source>
</evidence>
<evidence type="ECO:0000313" key="2">
    <source>
        <dbReference type="EMBL" id="HIU96616.1"/>
    </source>
</evidence>
<dbReference type="Pfam" id="PF03576">
    <property type="entry name" value="Peptidase_S58"/>
    <property type="match status" value="1"/>
</dbReference>
<dbReference type="EMBL" id="DVOB01000165">
    <property type="protein sequence ID" value="HIU96616.1"/>
    <property type="molecule type" value="Genomic_DNA"/>
</dbReference>
<dbReference type="InterPro" id="IPR016117">
    <property type="entry name" value="ArgJ-like_dom_sf"/>
</dbReference>
<dbReference type="InterPro" id="IPR005321">
    <property type="entry name" value="Peptidase_S58_DmpA"/>
</dbReference>
<sequence>MKEIFREISIEEIEGFRIGNAQDAEGGSGCTVIICEKGAVGGVDVRGGGPASRETDLLDPKKACQEVYGVLLSGGSAFGLDAAGGVMRYLEEREIGFDVGIGHVPIVPAACLFDLTVGDPRCRPDAKMGYAACVDSENNRPQSGNFGAGTGATVGKFMEMERAMKSGLGTYALQIGDLKVGAVVAVNSLGDIYDVDTGEQIAGMLTEDGKKLDNTRFHMWKDIGRQKDVFSGNTTIGCVVTNGKLTKDQCAKLASMCHDGYASAIKPVHSSADGDTIFFLSGGEVEVNADALGDLSAYVMAEAIKDGVMSASSAYGFKAVSAL</sequence>
<dbReference type="PANTHER" id="PTHR36512">
    <property type="entry name" value="D-AMINOPEPTIDASE"/>
    <property type="match status" value="1"/>
</dbReference>
<proteinExistence type="inferred from homology"/>
<dbReference type="Gene3D" id="3.60.70.12">
    <property type="entry name" value="L-amino peptidase D-ALA esterase/amidase"/>
    <property type="match status" value="1"/>
</dbReference>
<name>A0A9D1N8M9_9FIRM</name>
<comment type="caution">
    <text evidence="2">The sequence shown here is derived from an EMBL/GenBank/DDBJ whole genome shotgun (WGS) entry which is preliminary data.</text>
</comment>
<reference evidence="2" key="2">
    <citation type="journal article" date="2021" name="PeerJ">
        <title>Extensive microbial diversity within the chicken gut microbiome revealed by metagenomics and culture.</title>
        <authorList>
            <person name="Gilroy R."/>
            <person name="Ravi A."/>
            <person name="Getino M."/>
            <person name="Pursley I."/>
            <person name="Horton D.L."/>
            <person name="Alikhan N.F."/>
            <person name="Baker D."/>
            <person name="Gharbi K."/>
            <person name="Hall N."/>
            <person name="Watson M."/>
            <person name="Adriaenssens E.M."/>
            <person name="Foster-Nyarko E."/>
            <person name="Jarju S."/>
            <person name="Secka A."/>
            <person name="Antonio M."/>
            <person name="Oren A."/>
            <person name="Chaudhuri R.R."/>
            <person name="La Ragione R."/>
            <person name="Hildebrand F."/>
            <person name="Pallen M.J."/>
        </authorList>
    </citation>
    <scope>NUCLEOTIDE SEQUENCE</scope>
    <source>
        <strain evidence="2">ChiSjej4B22-8349</strain>
    </source>
</reference>
<dbReference type="PANTHER" id="PTHR36512:SF3">
    <property type="entry name" value="BLR5678 PROTEIN"/>
    <property type="match status" value="1"/>
</dbReference>
<accession>A0A9D1N8M9</accession>
<comment type="similarity">
    <text evidence="1">Belongs to the peptidase S58 family.</text>
</comment>